<proteinExistence type="predicted"/>
<dbReference type="AlphaFoldDB" id="A0A4P6WJZ9"/>
<reference evidence="1 2" key="1">
    <citation type="submission" date="2019-03" db="EMBL/GenBank/DDBJ databases">
        <title>Complete genome sequence of an arsenate-respiring bacteria, Citrobacter sp. LY-1.</title>
        <authorList>
            <person name="Wang H."/>
            <person name="Liu Y."/>
            <person name="Li Q."/>
            <person name="Huang J."/>
        </authorList>
    </citation>
    <scope>NUCLEOTIDE SEQUENCE [LARGE SCALE GENOMIC DNA]</scope>
    <source>
        <strain evidence="1 2">LY-1</strain>
    </source>
</reference>
<dbReference type="Proteomes" id="UP000293850">
    <property type="component" value="Chromosome"/>
</dbReference>
<dbReference type="KEGG" id="cars:E1B03_07635"/>
<accession>A0A4P6WJZ9</accession>
<keyword evidence="2" id="KW-1185">Reference proteome</keyword>
<dbReference type="RefSeq" id="WP_133085970.1">
    <property type="nucleotide sequence ID" value="NZ_CP037864.1"/>
</dbReference>
<gene>
    <name evidence="1" type="ORF">E1B03_07635</name>
</gene>
<name>A0A4P6WJZ9_9ENTR</name>
<protein>
    <submittedName>
        <fullName evidence="1">Uncharacterized protein</fullName>
    </submittedName>
</protein>
<sequence length="63" mass="7449">MMTAEYLDMSNYHFNKEIPLEVVTLFEWEARHLESMLCPEMAERKTELANSLRQLLMRGEVDG</sequence>
<dbReference type="EMBL" id="CP037864">
    <property type="protein sequence ID" value="QBM22316.1"/>
    <property type="molecule type" value="Genomic_DNA"/>
</dbReference>
<organism evidence="1 2">
    <name type="scientific">Citrobacter arsenatis</name>
    <dbReference type="NCBI Taxonomy" id="2546350"/>
    <lineage>
        <taxon>Bacteria</taxon>
        <taxon>Pseudomonadati</taxon>
        <taxon>Pseudomonadota</taxon>
        <taxon>Gammaproteobacteria</taxon>
        <taxon>Enterobacterales</taxon>
        <taxon>Enterobacteriaceae</taxon>
        <taxon>Citrobacter</taxon>
    </lineage>
</organism>
<evidence type="ECO:0000313" key="2">
    <source>
        <dbReference type="Proteomes" id="UP000293850"/>
    </source>
</evidence>
<evidence type="ECO:0000313" key="1">
    <source>
        <dbReference type="EMBL" id="QBM22316.1"/>
    </source>
</evidence>